<dbReference type="InterPro" id="IPR008792">
    <property type="entry name" value="PQQD"/>
</dbReference>
<sequence>MAAPHPFGPEAVPRRSMSARMRKFRGKLIVASGPHAVELDEIGTFVFKRVDGSTTVLGIAEQLAAEYDVSVQVAAEDIGELLADLAGSGVVEATAP</sequence>
<organism evidence="1 2">
    <name type="scientific">Streptomyces mooreae</name>
    <dbReference type="NCBI Taxonomy" id="3075523"/>
    <lineage>
        <taxon>Bacteria</taxon>
        <taxon>Bacillati</taxon>
        <taxon>Actinomycetota</taxon>
        <taxon>Actinomycetes</taxon>
        <taxon>Kitasatosporales</taxon>
        <taxon>Streptomycetaceae</taxon>
        <taxon>Streptomyces</taxon>
    </lineage>
</organism>
<evidence type="ECO:0000313" key="2">
    <source>
        <dbReference type="Proteomes" id="UP001180551"/>
    </source>
</evidence>
<name>A0ABU2T372_9ACTN</name>
<comment type="caution">
    <text evidence="1">The sequence shown here is derived from an EMBL/GenBank/DDBJ whole genome shotgun (WGS) entry which is preliminary data.</text>
</comment>
<dbReference type="InterPro" id="IPR041881">
    <property type="entry name" value="PqqD_sf"/>
</dbReference>
<dbReference type="Gene3D" id="1.10.10.1150">
    <property type="entry name" value="Coenzyme PQQ synthesis protein D (PqqD)"/>
    <property type="match status" value="1"/>
</dbReference>
<proteinExistence type="predicted"/>
<gene>
    <name evidence="1" type="ORF">RM550_08015</name>
</gene>
<dbReference type="Pfam" id="PF05402">
    <property type="entry name" value="PqqD"/>
    <property type="match status" value="1"/>
</dbReference>
<protein>
    <submittedName>
        <fullName evidence="1">PqqD family protein</fullName>
    </submittedName>
</protein>
<reference evidence="1" key="1">
    <citation type="submission" date="2024-05" db="EMBL/GenBank/DDBJ databases">
        <title>30 novel species of actinomycetes from the DSMZ collection.</title>
        <authorList>
            <person name="Nouioui I."/>
        </authorList>
    </citation>
    <scope>NUCLEOTIDE SEQUENCE</scope>
    <source>
        <strain evidence="1">DSM 41527</strain>
    </source>
</reference>
<accession>A0ABU2T372</accession>
<keyword evidence="2" id="KW-1185">Reference proteome</keyword>
<dbReference type="Proteomes" id="UP001180551">
    <property type="component" value="Unassembled WGS sequence"/>
</dbReference>
<dbReference type="EMBL" id="JAVRFE010000007">
    <property type="protein sequence ID" value="MDT0455683.1"/>
    <property type="molecule type" value="Genomic_DNA"/>
</dbReference>
<evidence type="ECO:0000313" key="1">
    <source>
        <dbReference type="EMBL" id="MDT0455683.1"/>
    </source>
</evidence>
<dbReference type="RefSeq" id="WP_311622995.1">
    <property type="nucleotide sequence ID" value="NZ_JAVRFE010000007.1"/>
</dbReference>